<evidence type="ECO:0000313" key="17">
    <source>
        <dbReference type="EMBL" id="PIO41018.1"/>
    </source>
</evidence>
<feature type="transmembrane region" description="Helical" evidence="16">
    <location>
        <begin position="71"/>
        <end position="91"/>
    </location>
</feature>
<dbReference type="PRINTS" id="PR01684">
    <property type="entry name" value="EP450ICYP2A"/>
</dbReference>
<dbReference type="PANTHER" id="PTHR24300:SF153">
    <property type="entry name" value="CYTOCHROME P450 2G1-LIKE-RELATED"/>
    <property type="match status" value="1"/>
</dbReference>
<dbReference type="InterPro" id="IPR008067">
    <property type="entry name" value="Cyt_P450_E_grp-I_CYP2A-like"/>
</dbReference>
<dbReference type="Proteomes" id="UP000228934">
    <property type="component" value="Unassembled WGS sequence"/>
</dbReference>
<dbReference type="GO" id="GO:0006805">
    <property type="term" value="P:xenobiotic metabolic process"/>
    <property type="evidence" value="ECO:0007669"/>
    <property type="project" value="TreeGrafter"/>
</dbReference>
<keyword evidence="7" id="KW-0256">Endoplasmic reticulum</keyword>
<dbReference type="GO" id="GO:0005506">
    <property type="term" value="F:iron ion binding"/>
    <property type="evidence" value="ECO:0007669"/>
    <property type="project" value="InterPro"/>
</dbReference>
<evidence type="ECO:0000313" key="18">
    <source>
        <dbReference type="Proteomes" id="UP000228934"/>
    </source>
</evidence>
<protein>
    <recommendedName>
        <fullName evidence="19">Cytochrome P450 2G1</fullName>
    </recommendedName>
</protein>
<dbReference type="GO" id="GO:0008392">
    <property type="term" value="F:arachidonate epoxygenase activity"/>
    <property type="evidence" value="ECO:0007669"/>
    <property type="project" value="TreeGrafter"/>
</dbReference>
<evidence type="ECO:0000256" key="12">
    <source>
        <dbReference type="ARBA" id="ARBA00023136"/>
    </source>
</evidence>
<dbReference type="Pfam" id="PF00067">
    <property type="entry name" value="p450"/>
    <property type="match status" value="1"/>
</dbReference>
<evidence type="ECO:0000256" key="15">
    <source>
        <dbReference type="SAM" id="MobiDB-lite"/>
    </source>
</evidence>
<keyword evidence="18" id="KW-1185">Reference proteome</keyword>
<comment type="similarity">
    <text evidence="4 14">Belongs to the cytochrome P450 family.</text>
</comment>
<organism evidence="17 18">
    <name type="scientific">Aquarana catesbeiana</name>
    <name type="common">American bullfrog</name>
    <name type="synonym">Rana catesbeiana</name>
    <dbReference type="NCBI Taxonomy" id="8400"/>
    <lineage>
        <taxon>Eukaryota</taxon>
        <taxon>Metazoa</taxon>
        <taxon>Chordata</taxon>
        <taxon>Craniata</taxon>
        <taxon>Vertebrata</taxon>
        <taxon>Euteleostomi</taxon>
        <taxon>Amphibia</taxon>
        <taxon>Batrachia</taxon>
        <taxon>Anura</taxon>
        <taxon>Neobatrachia</taxon>
        <taxon>Ranoidea</taxon>
        <taxon>Ranidae</taxon>
        <taxon>Aquarana</taxon>
    </lineage>
</organism>
<keyword evidence="6 13" id="KW-0479">Metal-binding</keyword>
<evidence type="ECO:0000256" key="16">
    <source>
        <dbReference type="SAM" id="Phobius"/>
    </source>
</evidence>
<dbReference type="PRINTS" id="PR00385">
    <property type="entry name" value="P450"/>
</dbReference>
<accession>A0A2G9SLN8</accession>
<dbReference type="InterPro" id="IPR050182">
    <property type="entry name" value="Cytochrome_P450_fam2"/>
</dbReference>
<feature type="binding site" description="axial binding residue" evidence="13">
    <location>
        <position position="506"/>
    </location>
    <ligand>
        <name>heme</name>
        <dbReference type="ChEBI" id="CHEBI:30413"/>
    </ligand>
    <ligandPart>
        <name>Fe</name>
        <dbReference type="ChEBI" id="CHEBI:18248"/>
    </ligandPart>
</feature>
<dbReference type="GO" id="GO:0020037">
    <property type="term" value="F:heme binding"/>
    <property type="evidence" value="ECO:0007669"/>
    <property type="project" value="InterPro"/>
</dbReference>
<dbReference type="EMBL" id="KV923488">
    <property type="protein sequence ID" value="PIO41018.1"/>
    <property type="molecule type" value="Genomic_DNA"/>
</dbReference>
<name>A0A2G9SLN8_AQUCT</name>
<reference evidence="18" key="1">
    <citation type="journal article" date="2017" name="Nat. Commun.">
        <title>The North American bullfrog draft genome provides insight into hormonal regulation of long noncoding RNA.</title>
        <authorList>
            <person name="Hammond S.A."/>
            <person name="Warren R.L."/>
            <person name="Vandervalk B.P."/>
            <person name="Kucuk E."/>
            <person name="Khan H."/>
            <person name="Gibb E.A."/>
            <person name="Pandoh P."/>
            <person name="Kirk H."/>
            <person name="Zhao Y."/>
            <person name="Jones M."/>
            <person name="Mungall A.J."/>
            <person name="Coope R."/>
            <person name="Pleasance S."/>
            <person name="Moore R.A."/>
            <person name="Holt R.A."/>
            <person name="Round J.M."/>
            <person name="Ohora S."/>
            <person name="Walle B.V."/>
            <person name="Veldhoen N."/>
            <person name="Helbing C.C."/>
            <person name="Birol I."/>
        </authorList>
    </citation>
    <scope>NUCLEOTIDE SEQUENCE [LARGE SCALE GENOMIC DNA]</scope>
</reference>
<evidence type="ECO:0000256" key="7">
    <source>
        <dbReference type="ARBA" id="ARBA00022824"/>
    </source>
</evidence>
<comment type="subcellular location">
    <subcellularLocation>
        <location evidence="3">Endoplasmic reticulum membrane</location>
        <topology evidence="3">Peripheral membrane protein</topology>
    </subcellularLocation>
    <subcellularLocation>
        <location evidence="2">Microsome membrane</location>
        <topology evidence="2">Peripheral membrane protein</topology>
    </subcellularLocation>
</comment>
<dbReference type="InterPro" id="IPR017972">
    <property type="entry name" value="Cyt_P450_CS"/>
</dbReference>
<dbReference type="OrthoDB" id="3934656at2759"/>
<evidence type="ECO:0000256" key="5">
    <source>
        <dbReference type="ARBA" id="ARBA00022617"/>
    </source>
</evidence>
<comment type="cofactor">
    <cofactor evidence="1 13">
        <name>heme</name>
        <dbReference type="ChEBI" id="CHEBI:30413"/>
    </cofactor>
</comment>
<keyword evidence="10 13" id="KW-0408">Iron</keyword>
<dbReference type="GO" id="GO:0019373">
    <property type="term" value="P:epoxygenase P450 pathway"/>
    <property type="evidence" value="ECO:0007669"/>
    <property type="project" value="TreeGrafter"/>
</dbReference>
<keyword evidence="5 13" id="KW-0349">Heme</keyword>
<evidence type="ECO:0000256" key="13">
    <source>
        <dbReference type="PIRSR" id="PIRSR602401-1"/>
    </source>
</evidence>
<evidence type="ECO:0000256" key="4">
    <source>
        <dbReference type="ARBA" id="ARBA00010617"/>
    </source>
</evidence>
<evidence type="ECO:0000256" key="6">
    <source>
        <dbReference type="ARBA" id="ARBA00022723"/>
    </source>
</evidence>
<dbReference type="GO" id="GO:0005789">
    <property type="term" value="C:endoplasmic reticulum membrane"/>
    <property type="evidence" value="ECO:0007669"/>
    <property type="project" value="UniProtKB-SubCell"/>
</dbReference>
<evidence type="ECO:0000256" key="1">
    <source>
        <dbReference type="ARBA" id="ARBA00001971"/>
    </source>
</evidence>
<dbReference type="PANTHER" id="PTHR24300">
    <property type="entry name" value="CYTOCHROME P450 508A4-RELATED"/>
    <property type="match status" value="1"/>
</dbReference>
<keyword evidence="16" id="KW-0812">Transmembrane</keyword>
<evidence type="ECO:0000256" key="3">
    <source>
        <dbReference type="ARBA" id="ARBA00004406"/>
    </source>
</evidence>
<evidence type="ECO:0000256" key="11">
    <source>
        <dbReference type="ARBA" id="ARBA00023033"/>
    </source>
</evidence>
<dbReference type="PRINTS" id="PR00463">
    <property type="entry name" value="EP450I"/>
</dbReference>
<feature type="compositionally biased region" description="Polar residues" evidence="15">
    <location>
        <begin position="1"/>
        <end position="21"/>
    </location>
</feature>
<evidence type="ECO:0000256" key="14">
    <source>
        <dbReference type="RuleBase" id="RU000461"/>
    </source>
</evidence>
<dbReference type="FunFam" id="1.10.630.10:FF:000238">
    <property type="entry name" value="Cytochrome P450 2A6"/>
    <property type="match status" value="1"/>
</dbReference>
<dbReference type="GO" id="GO:0016712">
    <property type="term" value="F:oxidoreductase activity, acting on paired donors, with incorporation or reduction of molecular oxygen, reduced flavin or flavoprotein as one donor, and incorporation of one atom of oxygen"/>
    <property type="evidence" value="ECO:0007669"/>
    <property type="project" value="InterPro"/>
</dbReference>
<keyword evidence="11 14" id="KW-0503">Monooxygenase</keyword>
<gene>
    <name evidence="17" type="ORF">AB205_0163640</name>
</gene>
<feature type="region of interest" description="Disordered" evidence="15">
    <location>
        <begin position="1"/>
        <end position="24"/>
    </location>
</feature>
<dbReference type="SUPFAM" id="SSF48264">
    <property type="entry name" value="Cytochrome P450"/>
    <property type="match status" value="1"/>
</dbReference>
<keyword evidence="16" id="KW-1133">Transmembrane helix</keyword>
<keyword evidence="9 14" id="KW-0560">Oxidoreductase</keyword>
<keyword evidence="12 16" id="KW-0472">Membrane</keyword>
<evidence type="ECO:0000256" key="8">
    <source>
        <dbReference type="ARBA" id="ARBA00022848"/>
    </source>
</evidence>
<dbReference type="InterPro" id="IPR002401">
    <property type="entry name" value="Cyt_P450_E_grp-I"/>
</dbReference>
<evidence type="ECO:0000256" key="2">
    <source>
        <dbReference type="ARBA" id="ARBA00004174"/>
    </source>
</evidence>
<dbReference type="InterPro" id="IPR001128">
    <property type="entry name" value="Cyt_P450"/>
</dbReference>
<dbReference type="AlphaFoldDB" id="A0A2G9SLN8"/>
<keyword evidence="8" id="KW-0492">Microsome</keyword>
<proteinExistence type="inferred from homology"/>
<evidence type="ECO:0008006" key="19">
    <source>
        <dbReference type="Google" id="ProtNLM"/>
    </source>
</evidence>
<dbReference type="InterPro" id="IPR036396">
    <property type="entry name" value="Cyt_P450_sf"/>
</dbReference>
<sequence>MELCPSYSSQSSEKPTHNTWTGAPDQQWKRRANVRWSLHTVGISDNKLPSNICCRKLRACVRGIRGGNMDWYGTLVLTIIFCVLCIIMSSLKILKEKASLPPGPMPLPFIGNLLQINTKDIGASLMKLKDEYGLVYTLYLGPKPGIVLCGYDAVKEALIDQSEVFGDRGDYPVFLNFIGEHDLAFTNGERWKSLRRFALLTLRNFGMGKRSLEERIQEEAQFLMEEFKMTKGTPVNPTKYFARTVSNVICSIVFGNRFNYEDKRLLAITESIYNNFIVMSGTWGTLYNMYPKLMEHLPGPHKRMQKYFDMIYDISAESIKYHKDTLDPENPRDYIDCFLIKIKEETDNLDTAFYAKSLSRTIQNLLFGGTETVSTNLRYGFLVLMKYPEVAEKMQEEIDRVIGKNRLPSVSDRSDMPYTDAAIHELIRFCDVLPVSLPRCTSRDTFYRGYSIPKGTHVTPLLASVHRDPKHYTQPEEFNPNHFLDDKGNFRKNDAHMPFGAGKRICLGESLARMELFLYFTSLLQNFNFKPVIPKEEIDLKPTGSGLGNVPPNYKCCIIPR</sequence>
<dbReference type="Gene3D" id="1.10.630.10">
    <property type="entry name" value="Cytochrome P450"/>
    <property type="match status" value="1"/>
</dbReference>
<evidence type="ECO:0000256" key="10">
    <source>
        <dbReference type="ARBA" id="ARBA00023004"/>
    </source>
</evidence>
<evidence type="ECO:0000256" key="9">
    <source>
        <dbReference type="ARBA" id="ARBA00023002"/>
    </source>
</evidence>
<dbReference type="PROSITE" id="PS00086">
    <property type="entry name" value="CYTOCHROME_P450"/>
    <property type="match status" value="1"/>
</dbReference>